<evidence type="ECO:0000313" key="2">
    <source>
        <dbReference type="Proteomes" id="UP000316093"/>
    </source>
</evidence>
<keyword evidence="2" id="KW-1185">Reference proteome</keyword>
<dbReference type="InterPro" id="IPR034660">
    <property type="entry name" value="DinB/YfiT-like"/>
</dbReference>
<gene>
    <name evidence="1" type="ORF">FIV34_18575</name>
</gene>
<organism evidence="1 2">
    <name type="scientific">Luteibacter pinisoli</name>
    <dbReference type="NCBI Taxonomy" id="2589080"/>
    <lineage>
        <taxon>Bacteria</taxon>
        <taxon>Pseudomonadati</taxon>
        <taxon>Pseudomonadota</taxon>
        <taxon>Gammaproteobacteria</taxon>
        <taxon>Lysobacterales</taxon>
        <taxon>Rhodanobacteraceae</taxon>
        <taxon>Luteibacter</taxon>
    </lineage>
</organism>
<dbReference type="AlphaFoldDB" id="A0A4Y5ZA17"/>
<dbReference type="KEGG" id="lpy:FIV34_18575"/>
<name>A0A4Y5ZA17_9GAMM</name>
<dbReference type="SUPFAM" id="SSF109854">
    <property type="entry name" value="DinB/YfiT-like putative metalloenzymes"/>
    <property type="match status" value="1"/>
</dbReference>
<dbReference type="EMBL" id="CP041046">
    <property type="protein sequence ID" value="QDE41065.1"/>
    <property type="molecule type" value="Genomic_DNA"/>
</dbReference>
<sequence>MSITMYQTTVPVLVRALTNLSGVLAKGAAHAKDRNISEEVLLHTRITPDMFPLIRQVQIATDMAKGAAFRLAGEEVPAMADDETTFEQLQARIAKVVEMLKGFKPEQIDGSETREILLKTRAAELHFHGQSYLLNFVLPNVYFHCTTAYAILRGVGVVLGKTDFVGKPE</sequence>
<proteinExistence type="predicted"/>
<evidence type="ECO:0000313" key="1">
    <source>
        <dbReference type="EMBL" id="QDE41065.1"/>
    </source>
</evidence>
<dbReference type="PANTHER" id="PTHR36922:SF1">
    <property type="entry name" value="DUF1993 DOMAIN-CONTAINING PROTEIN"/>
    <property type="match status" value="1"/>
</dbReference>
<protein>
    <submittedName>
        <fullName evidence="1">DUF1993 domain-containing protein</fullName>
    </submittedName>
</protein>
<dbReference type="RefSeq" id="WP_139984989.1">
    <property type="nucleotide sequence ID" value="NZ_CP041046.1"/>
</dbReference>
<dbReference type="Gene3D" id="1.20.120.450">
    <property type="entry name" value="dinb family like domain"/>
    <property type="match status" value="1"/>
</dbReference>
<dbReference type="OrthoDB" id="338237at2"/>
<dbReference type="PANTHER" id="PTHR36922">
    <property type="entry name" value="BLL2446 PROTEIN"/>
    <property type="match status" value="1"/>
</dbReference>
<dbReference type="Pfam" id="PF09351">
    <property type="entry name" value="DUF1993"/>
    <property type="match status" value="1"/>
</dbReference>
<dbReference type="Proteomes" id="UP000316093">
    <property type="component" value="Chromosome"/>
</dbReference>
<accession>A0A4Y5ZA17</accession>
<reference evidence="1 2" key="1">
    <citation type="submission" date="2019-06" db="EMBL/GenBank/DDBJ databases">
        <title>A complete genome sequence for Luteibacter pinisoli MAH-14.</title>
        <authorList>
            <person name="Baltrus D.A."/>
        </authorList>
    </citation>
    <scope>NUCLEOTIDE SEQUENCE [LARGE SCALE GENOMIC DNA]</scope>
    <source>
        <strain evidence="1 2">MAH-14</strain>
    </source>
</reference>
<dbReference type="InterPro" id="IPR018531">
    <property type="entry name" value="DUF1993"/>
</dbReference>